<dbReference type="KEGG" id="vg:26622867"/>
<feature type="transmembrane region" description="Helical" evidence="1">
    <location>
        <begin position="34"/>
        <end position="58"/>
    </location>
</feature>
<reference evidence="2 3" key="1">
    <citation type="submission" date="2015-03" db="EMBL/GenBank/DDBJ databases">
        <authorList>
            <person name="Melo L.D.R."/>
            <person name="Veiga P."/>
            <person name="Cerca N."/>
            <person name="Kropinski A.M."/>
            <person name="Azeredo J."/>
            <person name="Almeida C."/>
            <person name="Sillankorva S."/>
        </authorList>
    </citation>
    <scope>NUCLEOTIDE SEQUENCE [LARGE SCALE GENOMIC DNA]</scope>
</reference>
<organism evidence="2 3">
    <name type="scientific">Proteus phage vB_PmiM_Pm5461</name>
    <dbReference type="NCBI Taxonomy" id="1636250"/>
    <lineage>
        <taxon>Viruses</taxon>
        <taxon>Duplodnaviria</taxon>
        <taxon>Heunggongvirae</taxon>
        <taxon>Uroviricota</taxon>
        <taxon>Caudoviricetes</taxon>
        <taxon>Pantevenvirales</taxon>
        <taxon>Straboviridae</taxon>
        <taxon>Bragavirus</taxon>
        <taxon>Bragavirus pm5461</taxon>
    </lineage>
</organism>
<gene>
    <name evidence="2" type="ORF">Pm5461_068</name>
</gene>
<keyword evidence="1" id="KW-0812">Transmembrane</keyword>
<keyword evidence="1" id="KW-0472">Membrane</keyword>
<evidence type="ECO:0000313" key="2">
    <source>
        <dbReference type="EMBL" id="AKA61930.1"/>
    </source>
</evidence>
<dbReference type="RefSeq" id="YP_009195486.1">
    <property type="nucleotide sequence ID" value="NC_028762.1"/>
</dbReference>
<evidence type="ECO:0000313" key="3">
    <source>
        <dbReference type="Proteomes" id="UP000202749"/>
    </source>
</evidence>
<proteinExistence type="predicted"/>
<feature type="transmembrane region" description="Helical" evidence="1">
    <location>
        <begin position="6"/>
        <end position="22"/>
    </location>
</feature>
<name>A0A0G2SSV3_9CAUD</name>
<dbReference type="GeneID" id="26622867"/>
<dbReference type="Proteomes" id="UP000202749">
    <property type="component" value="Segment"/>
</dbReference>
<keyword evidence="1" id="KW-1133">Transmembrane helix</keyword>
<accession>A0A0G2SSV3</accession>
<sequence>MFLYIVGYVLLSFVIASLTFKFDKNIKEKFSDKLVYSFFQLMFLWPFILIMVIVIWIWEFITSIIKTYINFLIK</sequence>
<dbReference type="EMBL" id="KP890823">
    <property type="protein sequence ID" value="AKA61930.1"/>
    <property type="molecule type" value="Genomic_DNA"/>
</dbReference>
<protein>
    <submittedName>
        <fullName evidence="2">Putative membrane protein</fullName>
    </submittedName>
</protein>
<evidence type="ECO:0000256" key="1">
    <source>
        <dbReference type="SAM" id="Phobius"/>
    </source>
</evidence>
<keyword evidence="3" id="KW-1185">Reference proteome</keyword>